<keyword evidence="4" id="KW-0560">Oxidoreductase</keyword>
<name>E1RBL9_SEDSS</name>
<dbReference type="InterPro" id="IPR009078">
    <property type="entry name" value="Ferritin-like_SF"/>
</dbReference>
<dbReference type="STRING" id="573413.Spirs_0604"/>
<feature type="binding site" evidence="6">
    <location>
        <position position="89"/>
    </location>
    <ligand>
        <name>Fe cation</name>
        <dbReference type="ChEBI" id="CHEBI:24875"/>
        <label>1</label>
    </ligand>
</feature>
<evidence type="ECO:0000259" key="8">
    <source>
        <dbReference type="PROSITE" id="PS50905"/>
    </source>
</evidence>
<feature type="binding site" evidence="6">
    <location>
        <position position="122"/>
    </location>
    <ligand>
        <name>Fe cation</name>
        <dbReference type="ChEBI" id="CHEBI:24875"/>
        <label>1</label>
    </ligand>
</feature>
<gene>
    <name evidence="9" type="ordered locus">Spirs_0604</name>
</gene>
<comment type="catalytic activity">
    <reaction evidence="7">
        <text>4 Fe(2+) + O2 + 6 H2O = 4 iron(III) oxide-hydroxide + 12 H(+)</text>
        <dbReference type="Rhea" id="RHEA:11972"/>
        <dbReference type="ChEBI" id="CHEBI:15377"/>
        <dbReference type="ChEBI" id="CHEBI:15378"/>
        <dbReference type="ChEBI" id="CHEBI:15379"/>
        <dbReference type="ChEBI" id="CHEBI:29033"/>
        <dbReference type="ChEBI" id="CHEBI:78619"/>
        <dbReference type="EC" id="1.16.3.2"/>
    </reaction>
</comment>
<dbReference type="GO" id="GO:0006826">
    <property type="term" value="P:iron ion transport"/>
    <property type="evidence" value="ECO:0007669"/>
    <property type="project" value="InterPro"/>
</dbReference>
<dbReference type="EC" id="1.16.3.2" evidence="7"/>
<dbReference type="FunFam" id="1.20.1260.10:FF:000001">
    <property type="entry name" value="Non-heme ferritin"/>
    <property type="match status" value="1"/>
</dbReference>
<evidence type="ECO:0000256" key="5">
    <source>
        <dbReference type="ARBA" id="ARBA00023004"/>
    </source>
</evidence>
<dbReference type="PROSITE" id="PS50905">
    <property type="entry name" value="FERRITIN_LIKE"/>
    <property type="match status" value="1"/>
</dbReference>
<reference evidence="9 10" key="1">
    <citation type="journal article" date="2010" name="Stand. Genomic Sci.">
        <title>Complete genome sequence of Spirochaeta smaragdinae type strain (SEBR 4228).</title>
        <authorList>
            <person name="Mavromatis K."/>
            <person name="Yasawong M."/>
            <person name="Chertkov O."/>
            <person name="Lapidus A."/>
            <person name="Lucas S."/>
            <person name="Nolan M."/>
            <person name="Del Rio T.G."/>
            <person name="Tice H."/>
            <person name="Cheng J.F."/>
            <person name="Pitluck S."/>
            <person name="Liolios K."/>
            <person name="Ivanova N."/>
            <person name="Tapia R."/>
            <person name="Han C."/>
            <person name="Bruce D."/>
            <person name="Goodwin L."/>
            <person name="Pati A."/>
            <person name="Chen A."/>
            <person name="Palaniappan K."/>
            <person name="Land M."/>
            <person name="Hauser L."/>
            <person name="Chang Y.J."/>
            <person name="Jeffries C.D."/>
            <person name="Detter J.C."/>
            <person name="Rohde M."/>
            <person name="Brambilla E."/>
            <person name="Spring S."/>
            <person name="Goker M."/>
            <person name="Sikorski J."/>
            <person name="Woyke T."/>
            <person name="Bristow J."/>
            <person name="Eisen J.A."/>
            <person name="Markowitz V."/>
            <person name="Hugenholtz P."/>
            <person name="Klenk H.P."/>
            <person name="Kyrpides N.C."/>
        </authorList>
    </citation>
    <scope>NUCLEOTIDE SEQUENCE [LARGE SCALE GENOMIC DNA]</scope>
    <source>
        <strain evidence="10">DSM 11293 / JCM 15392 / SEBR 4228</strain>
    </source>
</reference>
<keyword evidence="3 6" id="KW-0479">Metal-binding</keyword>
<accession>E1RBL9</accession>
<keyword evidence="7" id="KW-0963">Cytoplasm</keyword>
<dbReference type="SUPFAM" id="SSF47240">
    <property type="entry name" value="Ferritin-like"/>
    <property type="match status" value="1"/>
</dbReference>
<dbReference type="GO" id="GO:0042802">
    <property type="term" value="F:identical protein binding"/>
    <property type="evidence" value="ECO:0007669"/>
    <property type="project" value="UniProtKB-ARBA"/>
</dbReference>
<comment type="function">
    <text evidence="7">Iron-storage protein.</text>
</comment>
<dbReference type="PANTHER" id="PTHR11431:SF127">
    <property type="entry name" value="BACTERIAL NON-HEME FERRITIN"/>
    <property type="match status" value="1"/>
</dbReference>
<dbReference type="InterPro" id="IPR008331">
    <property type="entry name" value="Ferritin_DPS_dom"/>
</dbReference>
<evidence type="ECO:0000256" key="4">
    <source>
        <dbReference type="ARBA" id="ARBA00023002"/>
    </source>
</evidence>
<evidence type="ECO:0000256" key="3">
    <source>
        <dbReference type="ARBA" id="ARBA00022723"/>
    </source>
</evidence>
<dbReference type="AlphaFoldDB" id="E1RBL9"/>
<organism evidence="9 10">
    <name type="scientific">Sediminispirochaeta smaragdinae (strain DSM 11293 / JCM 15392 / SEBR 4228)</name>
    <name type="common">Spirochaeta smaragdinae</name>
    <dbReference type="NCBI Taxonomy" id="573413"/>
    <lineage>
        <taxon>Bacteria</taxon>
        <taxon>Pseudomonadati</taxon>
        <taxon>Spirochaetota</taxon>
        <taxon>Spirochaetia</taxon>
        <taxon>Spirochaetales</taxon>
        <taxon>Spirochaetaceae</taxon>
        <taxon>Sediminispirochaeta</taxon>
    </lineage>
</organism>
<dbReference type="eggNOG" id="COG1528">
    <property type="taxonomic scope" value="Bacteria"/>
</dbReference>
<dbReference type="GO" id="GO:0008199">
    <property type="term" value="F:ferric iron binding"/>
    <property type="evidence" value="ECO:0007669"/>
    <property type="project" value="InterPro"/>
</dbReference>
<dbReference type="EMBL" id="CP002116">
    <property type="protein sequence ID" value="ADK79749.1"/>
    <property type="molecule type" value="Genomic_DNA"/>
</dbReference>
<comment type="similarity">
    <text evidence="1 7">Belongs to the ferritin family. Prokaryotic subfamily.</text>
</comment>
<keyword evidence="10" id="KW-1185">Reference proteome</keyword>
<dbReference type="GO" id="GO:0004322">
    <property type="term" value="F:ferroxidase activity"/>
    <property type="evidence" value="ECO:0007669"/>
    <property type="project" value="TreeGrafter"/>
</dbReference>
<dbReference type="KEGG" id="ssm:Spirs_0604"/>
<proteinExistence type="inferred from homology"/>
<protein>
    <recommendedName>
        <fullName evidence="7">Ferritin</fullName>
        <ecNumber evidence="7">1.16.3.2</ecNumber>
    </recommendedName>
</protein>
<dbReference type="Proteomes" id="UP000002318">
    <property type="component" value="Chromosome"/>
</dbReference>
<dbReference type="HOGENOM" id="CLU_065681_1_2_12"/>
<feature type="binding site" evidence="6">
    <location>
        <position position="45"/>
    </location>
    <ligand>
        <name>Fe cation</name>
        <dbReference type="ChEBI" id="CHEBI:24875"/>
        <label>1</label>
    </ligand>
</feature>
<dbReference type="Gene3D" id="1.20.1260.10">
    <property type="match status" value="1"/>
</dbReference>
<dbReference type="InterPro" id="IPR009040">
    <property type="entry name" value="Ferritin-like_diiron"/>
</dbReference>
<evidence type="ECO:0000256" key="2">
    <source>
        <dbReference type="ARBA" id="ARBA00022434"/>
    </source>
</evidence>
<dbReference type="InterPro" id="IPR001519">
    <property type="entry name" value="Ferritin"/>
</dbReference>
<dbReference type="Pfam" id="PF00210">
    <property type="entry name" value="Ferritin"/>
    <property type="match status" value="1"/>
</dbReference>
<evidence type="ECO:0000313" key="9">
    <source>
        <dbReference type="EMBL" id="ADK79749.1"/>
    </source>
</evidence>
<sequence length="158" mass="17743">MQSALNKQIAEELGSAYLYQAMSADFAAKNRLGMAAWMQAQAGEEMEHARKIYQYILDRGGRIELMALAAPQQSWESPLAVFKASYKHEQHISACIHDLVKLARELDDTATEVFLAWFVTEQVEEEASVDEVVQKLNQLGDAPHALYMLDKELGARQA</sequence>
<keyword evidence="2 7" id="KW-0409">Iron storage</keyword>
<dbReference type="GO" id="GO:0008198">
    <property type="term" value="F:ferrous iron binding"/>
    <property type="evidence" value="ECO:0007669"/>
    <property type="project" value="TreeGrafter"/>
</dbReference>
<dbReference type="PANTHER" id="PTHR11431">
    <property type="entry name" value="FERRITIN"/>
    <property type="match status" value="1"/>
</dbReference>
<dbReference type="GO" id="GO:0006879">
    <property type="term" value="P:intracellular iron ion homeostasis"/>
    <property type="evidence" value="ECO:0007669"/>
    <property type="project" value="UniProtKB-KW"/>
</dbReference>
<dbReference type="InterPro" id="IPR012347">
    <property type="entry name" value="Ferritin-like"/>
</dbReference>
<keyword evidence="5 6" id="KW-0408">Iron</keyword>
<dbReference type="GO" id="GO:0005829">
    <property type="term" value="C:cytosol"/>
    <property type="evidence" value="ECO:0007669"/>
    <property type="project" value="TreeGrafter"/>
</dbReference>
<evidence type="ECO:0000256" key="7">
    <source>
        <dbReference type="RuleBase" id="RU361145"/>
    </source>
</evidence>
<feature type="binding site" evidence="6">
    <location>
        <position position="48"/>
    </location>
    <ligand>
        <name>Fe cation</name>
        <dbReference type="ChEBI" id="CHEBI:24875"/>
        <label>1</label>
    </ligand>
</feature>
<evidence type="ECO:0000313" key="10">
    <source>
        <dbReference type="Proteomes" id="UP000002318"/>
    </source>
</evidence>
<feature type="binding site" evidence="6">
    <location>
        <position position="12"/>
    </location>
    <ligand>
        <name>Fe cation</name>
        <dbReference type="ChEBI" id="CHEBI:24875"/>
        <label>1</label>
    </ligand>
</feature>
<comment type="subcellular location">
    <subcellularLocation>
        <location evidence="7">Cytoplasm</location>
    </subcellularLocation>
</comment>
<feature type="domain" description="Ferritin-like diiron" evidence="8">
    <location>
        <begin position="1"/>
        <end position="140"/>
    </location>
</feature>
<dbReference type="RefSeq" id="WP_013253213.1">
    <property type="nucleotide sequence ID" value="NC_014364.1"/>
</dbReference>
<dbReference type="InterPro" id="IPR041719">
    <property type="entry name" value="Ferritin_prok"/>
</dbReference>
<dbReference type="CDD" id="cd01055">
    <property type="entry name" value="Nonheme_Ferritin"/>
    <property type="match status" value="1"/>
</dbReference>
<evidence type="ECO:0000256" key="6">
    <source>
        <dbReference type="PIRSR" id="PIRSR601519-1"/>
    </source>
</evidence>
<evidence type="ECO:0000256" key="1">
    <source>
        <dbReference type="ARBA" id="ARBA00006950"/>
    </source>
</evidence>